<keyword evidence="6" id="KW-0347">Helicase</keyword>
<dbReference type="HAMAP" id="MF_00983">
    <property type="entry name" value="PriA"/>
    <property type="match status" value="1"/>
</dbReference>
<keyword evidence="5 15" id="KW-0378">Hydrolase</keyword>
<dbReference type="InterPro" id="IPR040498">
    <property type="entry name" value="PriA_CRR"/>
</dbReference>
<dbReference type="InterPro" id="IPR042115">
    <property type="entry name" value="PriA_3primeBD_sf"/>
</dbReference>
<dbReference type="Pfam" id="PF18319">
    <property type="entry name" value="Zn_ribbon_PriA"/>
    <property type="match status" value="1"/>
</dbReference>
<evidence type="ECO:0000256" key="5">
    <source>
        <dbReference type="ARBA" id="ARBA00022801"/>
    </source>
</evidence>
<evidence type="ECO:0000313" key="15">
    <source>
        <dbReference type="EMBL" id="CUS33075.1"/>
    </source>
</evidence>
<dbReference type="GO" id="GO:0008270">
    <property type="term" value="F:zinc ion binding"/>
    <property type="evidence" value="ECO:0007669"/>
    <property type="project" value="UniProtKB-UniRule"/>
</dbReference>
<dbReference type="InterPro" id="IPR005259">
    <property type="entry name" value="PriA"/>
</dbReference>
<dbReference type="GO" id="GO:0006269">
    <property type="term" value="P:DNA replication, synthesis of primer"/>
    <property type="evidence" value="ECO:0007669"/>
    <property type="project" value="UniProtKB-KW"/>
</dbReference>
<feature type="domain" description="Primosomal protein N C-terminal" evidence="13">
    <location>
        <begin position="652"/>
        <end position="749"/>
    </location>
</feature>
<evidence type="ECO:0000256" key="6">
    <source>
        <dbReference type="ARBA" id="ARBA00022806"/>
    </source>
</evidence>
<evidence type="ECO:0000256" key="2">
    <source>
        <dbReference type="ARBA" id="ARBA00022705"/>
    </source>
</evidence>
<keyword evidence="10" id="KW-0413">Isomerase</keyword>
<comment type="cofactor">
    <cofactor evidence="11">
        <name>Zn(2+)</name>
        <dbReference type="ChEBI" id="CHEBI:29105"/>
    </cofactor>
    <text evidence="11">Binds 2 zinc ions per subunit.</text>
</comment>
<sequence>MALQGTAASQPQPEARFADVLVPRHITKAFTYLVPLSIAQRIQIGSLVKVPFGQSVLEGVVISISSHLAPEMTSTSLKTILSLVEDRHNTTISPALLELSHKIAQYYVAPWGQCLRLLSPPSLISPTRYIATQLGRTALETGTCPEPLRPTLQRIAHRASGILSSTLQPTQHGHALRAVDSLIERSWINPILSNAGHIQTRKRQRIPLTEPEQQQTLPHAVVDTSQPYGIDPAWRAHLHQCLQADHMKKIVLQAPWQQRIGRLAEAIRQVRSHNRSIIVVCGETAKARWLTQVLASLTGLQIDFAQLPHSPQRLDHRQGPTPSVLVGTRSVIFAQLDSVGLIWVEGEEDSALKEPKEPRYHARDVASLRAKEDHAVVVLASEHLSLESNFDTEAEVHRVQKDIALQPKIELVDLTKESRGTLLSHNLRSAMRDALKCKRRILLFLNRRGYARTLICRDCGWVPRCPSCTVALPYYREAGSLTCRYCGVAEQLPDACPLCHATPVSPVGEGTERVEAEAHHLFPHATIVRLDSDTLHRPSTARSLWERARSGSCDILIGTQALFTQEPLPQHHVVGILQADSGLHVSDFRAAERTYHLLVDAASVAYPASAGGQVILQTRLPSHHAVQALLSWNPHQFYNEELIARRLLNYPPVCHIADLTVAGHDTVLVEEAATRWGANLQRQTSVEEHLVVLGPVPTLGKRLRGQHHRRLLVKGADPDLLAHRLRDSVESMERQYRQRQIKFVVDMDPVESG</sequence>
<evidence type="ECO:0000256" key="11">
    <source>
        <dbReference type="HAMAP-Rule" id="MF_00983"/>
    </source>
</evidence>
<dbReference type="RefSeq" id="WP_090744410.1">
    <property type="nucleotide sequence ID" value="NZ_CZQA01000001.1"/>
</dbReference>
<feature type="binding site" evidence="11">
    <location>
        <position position="486"/>
    </location>
    <ligand>
        <name>Zn(2+)</name>
        <dbReference type="ChEBI" id="CHEBI:29105"/>
        <label>2</label>
    </ligand>
</feature>
<dbReference type="GO" id="GO:0006310">
    <property type="term" value="P:DNA recombination"/>
    <property type="evidence" value="ECO:0007669"/>
    <property type="project" value="InterPro"/>
</dbReference>
<evidence type="ECO:0000256" key="8">
    <source>
        <dbReference type="ARBA" id="ARBA00022840"/>
    </source>
</evidence>
<dbReference type="GO" id="GO:0003677">
    <property type="term" value="F:DNA binding"/>
    <property type="evidence" value="ECO:0007669"/>
    <property type="project" value="UniProtKB-UniRule"/>
</dbReference>
<evidence type="ECO:0000256" key="7">
    <source>
        <dbReference type="ARBA" id="ARBA00022833"/>
    </source>
</evidence>
<dbReference type="Gene3D" id="3.40.50.300">
    <property type="entry name" value="P-loop containing nucleotide triphosphate hydrolases"/>
    <property type="match status" value="1"/>
</dbReference>
<feature type="binding site" evidence="11">
    <location>
        <position position="459"/>
    </location>
    <ligand>
        <name>Zn(2+)</name>
        <dbReference type="ChEBI" id="CHEBI:29105"/>
        <label>1</label>
    </ligand>
</feature>
<keyword evidence="4 11" id="KW-0547">Nucleotide-binding</keyword>
<feature type="binding site" evidence="11">
    <location>
        <position position="456"/>
    </location>
    <ligand>
        <name>Zn(2+)</name>
        <dbReference type="ChEBI" id="CHEBI:29105"/>
        <label>1</label>
    </ligand>
</feature>
<feature type="binding site" evidence="11">
    <location>
        <position position="468"/>
    </location>
    <ligand>
        <name>Zn(2+)</name>
        <dbReference type="ChEBI" id="CHEBI:29105"/>
        <label>2</label>
    </ligand>
</feature>
<dbReference type="EMBL" id="CZQA01000001">
    <property type="protein sequence ID" value="CUS33075.1"/>
    <property type="molecule type" value="Genomic_DNA"/>
</dbReference>
<dbReference type="InterPro" id="IPR041236">
    <property type="entry name" value="PriA_C"/>
</dbReference>
<keyword evidence="7 11" id="KW-0862">Zinc</keyword>
<dbReference type="AlphaFoldDB" id="A0A0S4L5U8"/>
<feature type="binding site" evidence="11">
    <location>
        <position position="483"/>
    </location>
    <ligand>
        <name>Zn(2+)</name>
        <dbReference type="ChEBI" id="CHEBI:29105"/>
        <label>2</label>
    </ligand>
</feature>
<evidence type="ECO:0000259" key="14">
    <source>
        <dbReference type="Pfam" id="PF18319"/>
    </source>
</evidence>
<dbReference type="InterPro" id="IPR027417">
    <property type="entry name" value="P-loop_NTPase"/>
</dbReference>
<evidence type="ECO:0000259" key="12">
    <source>
        <dbReference type="Pfam" id="PF17764"/>
    </source>
</evidence>
<comment type="function">
    <text evidence="11">Initiates the restart of stalled replication forks, which reloads the replicative helicase on sites other than the origin of replication. Recognizes and binds to abandoned replication forks and remodels them to uncover a helicase loading site. Promotes assembly of the primosome at these replication forks.</text>
</comment>
<dbReference type="Gene3D" id="3.40.1440.60">
    <property type="entry name" value="PriA, 3(prime) DNA-binding domain"/>
    <property type="match status" value="1"/>
</dbReference>
<gene>
    <name evidence="11" type="primary">priA</name>
    <name evidence="15" type="ORF">COMA1_10961</name>
</gene>
<comment type="similarity">
    <text evidence="11">Belongs to the helicase family. PriA subfamily.</text>
</comment>
<dbReference type="OrthoDB" id="9759544at2"/>
<keyword evidence="16" id="KW-1185">Reference proteome</keyword>
<comment type="caution">
    <text evidence="11">As this protein does not have any detectable helicase domains, it probably does not have helicase activity.</text>
</comment>
<dbReference type="Pfam" id="PF17764">
    <property type="entry name" value="PriA_3primeBD"/>
    <property type="match status" value="1"/>
</dbReference>
<keyword evidence="2 11" id="KW-0235">DNA replication</keyword>
<dbReference type="STRING" id="1742972.COMA1_10961"/>
<reference evidence="15 16" key="1">
    <citation type="submission" date="2015-10" db="EMBL/GenBank/DDBJ databases">
        <authorList>
            <person name="Gilbert D.G."/>
        </authorList>
    </citation>
    <scope>NUCLEOTIDE SEQUENCE [LARGE SCALE GENOMIC DNA]</scope>
    <source>
        <strain evidence="15">COMA1</strain>
    </source>
</reference>
<proteinExistence type="inferred from homology"/>
<keyword evidence="3 11" id="KW-0479">Metal-binding</keyword>
<dbReference type="GO" id="GO:0043138">
    <property type="term" value="F:3'-5' DNA helicase activity"/>
    <property type="evidence" value="ECO:0007669"/>
    <property type="project" value="TreeGrafter"/>
</dbReference>
<organism evidence="15 16">
    <name type="scientific">Candidatus Nitrospira nitrosa</name>
    <dbReference type="NCBI Taxonomy" id="1742972"/>
    <lineage>
        <taxon>Bacteria</taxon>
        <taxon>Pseudomonadati</taxon>
        <taxon>Nitrospirota</taxon>
        <taxon>Nitrospiria</taxon>
        <taxon>Nitrospirales</taxon>
        <taxon>Nitrospiraceae</taxon>
        <taxon>Nitrospira</taxon>
    </lineage>
</organism>
<dbReference type="GO" id="GO:0005524">
    <property type="term" value="F:ATP binding"/>
    <property type="evidence" value="ECO:0007669"/>
    <property type="project" value="UniProtKB-UniRule"/>
</dbReference>
<feature type="binding site" evidence="11">
    <location>
        <position position="465"/>
    </location>
    <ligand>
        <name>Zn(2+)</name>
        <dbReference type="ChEBI" id="CHEBI:29105"/>
        <label>2</label>
    </ligand>
</feature>
<dbReference type="NCBIfam" id="TIGR00595">
    <property type="entry name" value="priA"/>
    <property type="match status" value="1"/>
</dbReference>
<dbReference type="InterPro" id="IPR041222">
    <property type="entry name" value="PriA_3primeBD"/>
</dbReference>
<dbReference type="Proteomes" id="UP000199032">
    <property type="component" value="Unassembled WGS sequence"/>
</dbReference>
<dbReference type="PANTHER" id="PTHR30580">
    <property type="entry name" value="PRIMOSOMAL PROTEIN N"/>
    <property type="match status" value="1"/>
</dbReference>
<evidence type="ECO:0000313" key="16">
    <source>
        <dbReference type="Proteomes" id="UP000199032"/>
    </source>
</evidence>
<evidence type="ECO:0000256" key="3">
    <source>
        <dbReference type="ARBA" id="ARBA00022723"/>
    </source>
</evidence>
<dbReference type="GO" id="GO:0016787">
    <property type="term" value="F:hydrolase activity"/>
    <property type="evidence" value="ECO:0007669"/>
    <property type="project" value="UniProtKB-KW"/>
</dbReference>
<evidence type="ECO:0000256" key="4">
    <source>
        <dbReference type="ARBA" id="ARBA00022741"/>
    </source>
</evidence>
<accession>A0A0S4L5U8</accession>
<comment type="subunit">
    <text evidence="11">Component of the replication restart primosome.</text>
</comment>
<dbReference type="GO" id="GO:1990077">
    <property type="term" value="C:primosome complex"/>
    <property type="evidence" value="ECO:0007669"/>
    <property type="project" value="UniProtKB-UniRule"/>
</dbReference>
<feature type="domain" description="Primosomal protein N' 3' DNA-binding" evidence="12">
    <location>
        <begin position="19"/>
        <end position="120"/>
    </location>
</feature>
<keyword evidence="9 11" id="KW-0238">DNA-binding</keyword>
<evidence type="ECO:0000256" key="10">
    <source>
        <dbReference type="ARBA" id="ARBA00023235"/>
    </source>
</evidence>
<protein>
    <recommendedName>
        <fullName evidence="11">Probable replication restart protein PriA</fullName>
    </recommendedName>
    <alternativeName>
        <fullName evidence="11">Putative ATP-dependent DNA helicase PriA</fullName>
    </alternativeName>
</protein>
<feature type="binding site" evidence="11">
    <location>
        <position position="499"/>
    </location>
    <ligand>
        <name>Zn(2+)</name>
        <dbReference type="ChEBI" id="CHEBI:29105"/>
        <label>1</label>
    </ligand>
</feature>
<dbReference type="Pfam" id="PF18074">
    <property type="entry name" value="PriA_C"/>
    <property type="match status" value="1"/>
</dbReference>
<evidence type="ECO:0000256" key="9">
    <source>
        <dbReference type="ARBA" id="ARBA00023125"/>
    </source>
</evidence>
<feature type="binding site" evidence="11">
    <location>
        <position position="496"/>
    </location>
    <ligand>
        <name>Zn(2+)</name>
        <dbReference type="ChEBI" id="CHEBI:29105"/>
        <label>1</label>
    </ligand>
</feature>
<name>A0A0S4L5U8_9BACT</name>
<feature type="domain" description="PriA DNA helicase Cys-rich region (CRR)" evidence="14">
    <location>
        <begin position="465"/>
        <end position="487"/>
    </location>
</feature>
<dbReference type="PANTHER" id="PTHR30580:SF0">
    <property type="entry name" value="PRIMOSOMAL PROTEIN N"/>
    <property type="match status" value="1"/>
</dbReference>
<keyword evidence="1 11" id="KW-0639">Primosome</keyword>
<dbReference type="GO" id="GO:0006270">
    <property type="term" value="P:DNA replication initiation"/>
    <property type="evidence" value="ECO:0007669"/>
    <property type="project" value="TreeGrafter"/>
</dbReference>
<keyword evidence="8 11" id="KW-0067">ATP-binding</keyword>
<evidence type="ECO:0000256" key="1">
    <source>
        <dbReference type="ARBA" id="ARBA00022515"/>
    </source>
</evidence>
<evidence type="ECO:0000259" key="13">
    <source>
        <dbReference type="Pfam" id="PF18074"/>
    </source>
</evidence>
<dbReference type="GO" id="GO:0006302">
    <property type="term" value="P:double-strand break repair"/>
    <property type="evidence" value="ECO:0007669"/>
    <property type="project" value="InterPro"/>
</dbReference>